<evidence type="ECO:0000256" key="1">
    <source>
        <dbReference type="SAM" id="Coils"/>
    </source>
</evidence>
<sequence>MRVHRQPILCQQCQQDLNAPNIRRFHILEPRFLRCEYVPSEIERSHLTKVLMETEKQVEQYEKDISVLRQKLDQLEKEKIAAEAVTKQCRASLSVHRRVPVEIWELIFSILCLSLHDYSFDTNLLPGLPAILISQVCSHWKAIAGGLPSIWSSINVQLRELCDTRLPLETYLSNSAGYPLKIRIAGQSNAPLTPQGVDVWQTLFKHINRCRELVMAIPSFCFNEHHFPSISNFTFSKLESLHEEDVIPGQREWPWFWQAIQEAPKLTTVTTLNSNRTLVPFSRLTTWEVHTSGPSEVCELFDALRSCDCLVSLTLPAIWSNSKYNVALSLPTVELPSLRRFSAIAYRDQCGWLSTIVESLIMPLLETLRIEYRQLDLPGTGPLLIGPDA</sequence>
<keyword evidence="1" id="KW-0175">Coiled coil</keyword>
<evidence type="ECO:0008006" key="4">
    <source>
        <dbReference type="Google" id="ProtNLM"/>
    </source>
</evidence>
<comment type="caution">
    <text evidence="2">The sequence shown here is derived from an EMBL/GenBank/DDBJ whole genome shotgun (WGS) entry which is preliminary data.</text>
</comment>
<feature type="coiled-coil region" evidence="1">
    <location>
        <begin position="44"/>
        <end position="85"/>
    </location>
</feature>
<dbReference type="Proteomes" id="UP001049176">
    <property type="component" value="Chromosome 4"/>
</dbReference>
<protein>
    <recommendedName>
        <fullName evidence="4">F-box domain-containing protein</fullName>
    </recommendedName>
</protein>
<reference evidence="2" key="1">
    <citation type="journal article" date="2021" name="Genome Biol. Evol.">
        <title>The assembled and annotated genome of the fairy-ring fungus Marasmius oreades.</title>
        <authorList>
            <person name="Hiltunen M."/>
            <person name="Ament-Velasquez S.L."/>
            <person name="Johannesson H."/>
        </authorList>
    </citation>
    <scope>NUCLEOTIDE SEQUENCE</scope>
    <source>
        <strain evidence="2">03SP1</strain>
    </source>
</reference>
<name>A0A9P7UVG8_9AGAR</name>
<accession>A0A9P7UVG8</accession>
<dbReference type="OrthoDB" id="3071509at2759"/>
<dbReference type="GeneID" id="66076077"/>
<keyword evidence="3" id="KW-1185">Reference proteome</keyword>
<dbReference type="AlphaFoldDB" id="A0A9P7UVG8"/>
<proteinExistence type="predicted"/>
<dbReference type="KEGG" id="more:E1B28_007001"/>
<dbReference type="RefSeq" id="XP_043009789.1">
    <property type="nucleotide sequence ID" value="XM_043151709.1"/>
</dbReference>
<gene>
    <name evidence="2" type="ORF">E1B28_007001</name>
</gene>
<organism evidence="2 3">
    <name type="scientific">Marasmius oreades</name>
    <name type="common">fairy-ring Marasmius</name>
    <dbReference type="NCBI Taxonomy" id="181124"/>
    <lineage>
        <taxon>Eukaryota</taxon>
        <taxon>Fungi</taxon>
        <taxon>Dikarya</taxon>
        <taxon>Basidiomycota</taxon>
        <taxon>Agaricomycotina</taxon>
        <taxon>Agaricomycetes</taxon>
        <taxon>Agaricomycetidae</taxon>
        <taxon>Agaricales</taxon>
        <taxon>Marasmiineae</taxon>
        <taxon>Marasmiaceae</taxon>
        <taxon>Marasmius</taxon>
    </lineage>
</organism>
<evidence type="ECO:0000313" key="3">
    <source>
        <dbReference type="Proteomes" id="UP001049176"/>
    </source>
</evidence>
<evidence type="ECO:0000313" key="2">
    <source>
        <dbReference type="EMBL" id="KAG7093319.1"/>
    </source>
</evidence>
<dbReference type="EMBL" id="CM032184">
    <property type="protein sequence ID" value="KAG7093319.1"/>
    <property type="molecule type" value="Genomic_DNA"/>
</dbReference>